<dbReference type="InterPro" id="IPR008135">
    <property type="entry name" value="Competence-induced_CinA"/>
</dbReference>
<evidence type="ECO:0000313" key="4">
    <source>
        <dbReference type="Proteomes" id="UP001431776"/>
    </source>
</evidence>
<dbReference type="Gene3D" id="3.30.70.2860">
    <property type="match status" value="1"/>
</dbReference>
<accession>A0AAW6TPM3</accession>
<dbReference type="HAMAP" id="MF_00226_B">
    <property type="entry name" value="CinA_B"/>
    <property type="match status" value="1"/>
</dbReference>
<dbReference type="RefSeq" id="WP_349243032.1">
    <property type="nucleotide sequence ID" value="NZ_JASCXX010000001.1"/>
</dbReference>
<dbReference type="EMBL" id="JASCXX010000001">
    <property type="protein sequence ID" value="MDI6447622.1"/>
    <property type="molecule type" value="Genomic_DNA"/>
</dbReference>
<evidence type="ECO:0000313" key="3">
    <source>
        <dbReference type="EMBL" id="MDI6447622.1"/>
    </source>
</evidence>
<name>A0AAW6TPM3_9BACT</name>
<reference evidence="3" key="1">
    <citation type="submission" date="2023-05" db="EMBL/GenBank/DDBJ databases">
        <title>Anaerotaeda fermentans gen. nov., sp. nov., a novel anaerobic planctomycete of the new family within the order Sedimentisphaerales isolated from Taman Peninsula, Russia.</title>
        <authorList>
            <person name="Khomyakova M.A."/>
            <person name="Merkel A.Y."/>
            <person name="Slobodkin A.I."/>
        </authorList>
    </citation>
    <scope>NUCLEOTIDE SEQUENCE</scope>
    <source>
        <strain evidence="3">M17dextr</strain>
    </source>
</reference>
<gene>
    <name evidence="3" type="ORF">QJ522_01095</name>
</gene>
<evidence type="ECO:0000256" key="1">
    <source>
        <dbReference type="HAMAP-Rule" id="MF_00226"/>
    </source>
</evidence>
<dbReference type="SMART" id="SM00852">
    <property type="entry name" value="MoCF_biosynth"/>
    <property type="match status" value="1"/>
</dbReference>
<sequence>MVDRVKQACIVSVGNELLSGHTVDTNAAYIARQLRSIGIPTISSHMVADLQSTIVQALRLAAEEADIVIVTGGLGPTDDDLTREGFSEFLGVELELREDLLVRLGEYFQRRGVPMVRKNALQARIPKGAQVVPNEWGTAPGILAEKDGKVFFALPGVPREMERMLAASVLPRLRAMASSQAMAVRKLKCFGAGESAIAEMIGDAMDRDRNPLVNCTAHMGVITLEIVATSQTVAEAERLAQGQEAALREILGLLVYGVGEETLAEVVGRQLQRLGKTLAVAESCTGGLLAKLITDIPGASGYFTRGWVTYSNQAKVEELGVPRELIERYGAVSESVAEAMARGARRKARADFAIGITGIAGPDGGTDEKPVGLVCICVDVEGQVEVVREVFPWERSFVRLRAAQTALEMLRRGFSR</sequence>
<dbReference type="NCBIfam" id="NF001813">
    <property type="entry name" value="PRK00549.1"/>
    <property type="match status" value="1"/>
</dbReference>
<dbReference type="Gene3D" id="3.40.980.10">
    <property type="entry name" value="MoaB/Mog-like domain"/>
    <property type="match status" value="1"/>
</dbReference>
<dbReference type="SUPFAM" id="SSF142433">
    <property type="entry name" value="CinA-like"/>
    <property type="match status" value="1"/>
</dbReference>
<dbReference type="InterPro" id="IPR050101">
    <property type="entry name" value="CinA"/>
</dbReference>
<organism evidence="3 4">
    <name type="scientific">Anaerobaca lacustris</name>
    <dbReference type="NCBI Taxonomy" id="3044600"/>
    <lineage>
        <taxon>Bacteria</taxon>
        <taxon>Pseudomonadati</taxon>
        <taxon>Planctomycetota</taxon>
        <taxon>Phycisphaerae</taxon>
        <taxon>Sedimentisphaerales</taxon>
        <taxon>Anaerobacaceae</taxon>
        <taxon>Anaerobaca</taxon>
    </lineage>
</organism>
<dbReference type="PANTHER" id="PTHR13939:SF0">
    <property type="entry name" value="NMN AMIDOHYDROLASE-LIKE PROTEIN YFAY"/>
    <property type="match status" value="1"/>
</dbReference>
<evidence type="ECO:0000259" key="2">
    <source>
        <dbReference type="SMART" id="SM00852"/>
    </source>
</evidence>
<comment type="similarity">
    <text evidence="1">Belongs to the CinA family.</text>
</comment>
<dbReference type="InterPro" id="IPR036653">
    <property type="entry name" value="CinA-like_C"/>
</dbReference>
<dbReference type="Pfam" id="PF02464">
    <property type="entry name" value="CinA"/>
    <property type="match status" value="1"/>
</dbReference>
<dbReference type="InterPro" id="IPR036425">
    <property type="entry name" value="MoaB/Mog-like_dom_sf"/>
</dbReference>
<dbReference type="NCBIfam" id="TIGR00200">
    <property type="entry name" value="cinA_nterm"/>
    <property type="match status" value="1"/>
</dbReference>
<comment type="caution">
    <text evidence="3">The sequence shown here is derived from an EMBL/GenBank/DDBJ whole genome shotgun (WGS) entry which is preliminary data.</text>
</comment>
<dbReference type="NCBIfam" id="TIGR00177">
    <property type="entry name" value="molyb_syn"/>
    <property type="match status" value="1"/>
</dbReference>
<proteinExistence type="inferred from homology"/>
<dbReference type="PIRSF" id="PIRSF006728">
    <property type="entry name" value="CinA"/>
    <property type="match status" value="1"/>
</dbReference>
<feature type="domain" description="MoaB/Mog" evidence="2">
    <location>
        <begin position="9"/>
        <end position="175"/>
    </location>
</feature>
<dbReference type="CDD" id="cd00885">
    <property type="entry name" value="cinA"/>
    <property type="match status" value="1"/>
</dbReference>
<dbReference type="AlphaFoldDB" id="A0AAW6TPM3"/>
<dbReference type="Pfam" id="PF00994">
    <property type="entry name" value="MoCF_biosynth"/>
    <property type="match status" value="1"/>
</dbReference>
<dbReference type="InterPro" id="IPR041424">
    <property type="entry name" value="CinA_KH"/>
</dbReference>
<keyword evidence="4" id="KW-1185">Reference proteome</keyword>
<protein>
    <recommendedName>
        <fullName evidence="1">CinA-like protein</fullName>
    </recommendedName>
</protein>
<dbReference type="NCBIfam" id="TIGR00199">
    <property type="entry name" value="PncC_domain"/>
    <property type="match status" value="1"/>
</dbReference>
<dbReference type="Proteomes" id="UP001431776">
    <property type="component" value="Unassembled WGS sequence"/>
</dbReference>
<dbReference type="InterPro" id="IPR001453">
    <property type="entry name" value="MoaB/Mog_dom"/>
</dbReference>
<dbReference type="Gene3D" id="3.90.950.20">
    <property type="entry name" value="CinA-like"/>
    <property type="match status" value="1"/>
</dbReference>
<dbReference type="PANTHER" id="PTHR13939">
    <property type="entry name" value="NICOTINAMIDE-NUCLEOTIDE AMIDOHYDROLASE PNCC"/>
    <property type="match status" value="1"/>
</dbReference>
<dbReference type="InterPro" id="IPR008136">
    <property type="entry name" value="CinA_C"/>
</dbReference>
<dbReference type="SUPFAM" id="SSF53218">
    <property type="entry name" value="Molybdenum cofactor biosynthesis proteins"/>
    <property type="match status" value="1"/>
</dbReference>
<dbReference type="Pfam" id="PF18146">
    <property type="entry name" value="CinA_KH"/>
    <property type="match status" value="1"/>
</dbReference>